<evidence type="ECO:0000256" key="1">
    <source>
        <dbReference type="SAM" id="MobiDB-lite"/>
    </source>
</evidence>
<keyword evidence="2" id="KW-0812">Transmembrane</keyword>
<name>A0A7R9YWJ3_9CHLO</name>
<feature type="compositionally biased region" description="Polar residues" evidence="1">
    <location>
        <begin position="1074"/>
        <end position="1091"/>
    </location>
</feature>
<dbReference type="EMBL" id="HBEC01024037">
    <property type="protein sequence ID" value="CAD8291442.1"/>
    <property type="molecule type" value="Transcribed_RNA"/>
</dbReference>
<proteinExistence type="predicted"/>
<feature type="transmembrane region" description="Helical" evidence="2">
    <location>
        <begin position="219"/>
        <end position="237"/>
    </location>
</feature>
<feature type="transmembrane region" description="Helical" evidence="2">
    <location>
        <begin position="249"/>
        <end position="275"/>
    </location>
</feature>
<feature type="region of interest" description="Disordered" evidence="1">
    <location>
        <begin position="286"/>
        <end position="307"/>
    </location>
</feature>
<gene>
    <name evidence="3" type="ORF">CEUR00632_LOCUS10955</name>
</gene>
<feature type="transmembrane region" description="Helical" evidence="2">
    <location>
        <begin position="53"/>
        <end position="72"/>
    </location>
</feature>
<feature type="compositionally biased region" description="Low complexity" evidence="1">
    <location>
        <begin position="19"/>
        <end position="36"/>
    </location>
</feature>
<feature type="transmembrane region" description="Helical" evidence="2">
    <location>
        <begin position="121"/>
        <end position="140"/>
    </location>
</feature>
<feature type="region of interest" description="Disordered" evidence="1">
    <location>
        <begin position="1074"/>
        <end position="1114"/>
    </location>
</feature>
<feature type="region of interest" description="Disordered" evidence="1">
    <location>
        <begin position="19"/>
        <end position="45"/>
    </location>
</feature>
<sequence>MDASESGWGLQQAVQHLHAQQHNFTQQQRQQQQQKQKQCHVRAKRRAPPGASAALYVLIVPMYAVAIAKMAVDMACGQSQPLGAAEPMAAGLTPFASTRACRAWAMSDPSGAMARLGTTSAAYLVVPFTVSLLGAVAALLQPPGCSWSLPRHISRLHMLGTRAVTIAALLAQRAGISTVLLPCPVTLWSVRNLWLVPGSLYESILTNQGLRKEVRSASLIVDAAMFALNAAMLWLVADADGAPHLRSAGVLVAVAAASIAVPALRAATGVLLPVLRARRPAAARANKGGGAATASARADKGGDNGAATAAEAPCMTMDLQGWSVTKERPVGGGPDTHSVAATAAARALLAPCSVDGAAAASPRACASSEVSTEPPPRACASSEISGEPAPCAMVLPRAGAQEAAAAGAGVGSWSQQLLDVPYTPLYPQTVRLVIKIKDREPEELVPDWQQALSRMVQPRCTLRSFAVRRGCTQLVFDADEGGADALLETLTQGMLKHGSAHGTFELHMAPASPPSSACLPSVFVGSRDRHMSLAVQDGRTRSPHTPADGASPPAVLSAFPLVAELPSASAAAADADGGVETEAELLLSAPLLSGSSLLVRHATCGYLRVAWAGYAYDGKHGGRRGGYDEDLGGREHGCRYGGYDEDPGGREHGSNVRLLVRFAAPRTPGRVRFEVVDGMTGRLGASAAQLLLPSAAAVAELLAVACASAAPPCPSTPCALYGKQPCPHVSGNVDAAAVHPWAQRGARGNAAVHPVVADIASWVDAAVLAAAHRGSPGGASEFEAARVRDALVGFCGLLRLDALRAMLLAMDAQRAEALAADPPCAMLRRTEARSGLATPGAGGGGGEDAETLRHGTCFSAPCDPAAAAAAPWSGSAAAATQRIARPSDGLSQGRCLTADCFLVARMVCALAAVVLRARRLVAHWVVLNFVEVLLTLLLAVRTLTTPPARLASALGCAERALRCDFAERAMLLRTAAFAAFTAGFPPRPPRASDVPSTAFLVMGFIADAAFTWIPSPMHGSLETLLALAAAYGVSFGAWGWKYGLQHSVAAGVMVAGSVVAVNLWPRVAPARQTRGATVGSTRHTHGSTAGSTRHMCCGTAGSSQPGDIGKAKQM</sequence>
<keyword evidence="2" id="KW-0472">Membrane</keyword>
<reference evidence="3" key="1">
    <citation type="submission" date="2021-01" db="EMBL/GenBank/DDBJ databases">
        <authorList>
            <person name="Corre E."/>
            <person name="Pelletier E."/>
            <person name="Niang G."/>
            <person name="Scheremetjew M."/>
            <person name="Finn R."/>
            <person name="Kale V."/>
            <person name="Holt S."/>
            <person name="Cochrane G."/>
            <person name="Meng A."/>
            <person name="Brown T."/>
            <person name="Cohen L."/>
        </authorList>
    </citation>
    <scope>NUCLEOTIDE SEQUENCE</scope>
    <source>
        <strain evidence="3">CCMP219</strain>
    </source>
</reference>
<protein>
    <submittedName>
        <fullName evidence="3">Uncharacterized protein</fullName>
    </submittedName>
</protein>
<organism evidence="3">
    <name type="scientific">Chlamydomonas euryale</name>
    <dbReference type="NCBI Taxonomy" id="1486919"/>
    <lineage>
        <taxon>Eukaryota</taxon>
        <taxon>Viridiplantae</taxon>
        <taxon>Chlorophyta</taxon>
        <taxon>core chlorophytes</taxon>
        <taxon>Chlorophyceae</taxon>
        <taxon>CS clade</taxon>
        <taxon>Chlamydomonadales</taxon>
        <taxon>Chlamydomonadaceae</taxon>
        <taxon>Chlamydomonas</taxon>
    </lineage>
</organism>
<accession>A0A7R9YWJ3</accession>
<keyword evidence="2" id="KW-1133">Transmembrane helix</keyword>
<dbReference type="AlphaFoldDB" id="A0A7R9YWJ3"/>
<evidence type="ECO:0000256" key="2">
    <source>
        <dbReference type="SAM" id="Phobius"/>
    </source>
</evidence>
<evidence type="ECO:0000313" key="3">
    <source>
        <dbReference type="EMBL" id="CAD8291442.1"/>
    </source>
</evidence>